<reference evidence="2 3" key="1">
    <citation type="journal article" date="2016" name="Sci. Rep.">
        <title>Penicillium arizonense, a new, genome sequenced fungal species, reveals a high chemical diversity in secreted metabolites.</title>
        <authorList>
            <person name="Grijseels S."/>
            <person name="Nielsen J.C."/>
            <person name="Randelovic M."/>
            <person name="Nielsen J."/>
            <person name="Nielsen K.F."/>
            <person name="Workman M."/>
            <person name="Frisvad J.C."/>
        </authorList>
    </citation>
    <scope>NUCLEOTIDE SEQUENCE [LARGE SCALE GENOMIC DNA]</scope>
    <source>
        <strain evidence="2 3">CBS 141311</strain>
    </source>
</reference>
<evidence type="ECO:0000313" key="2">
    <source>
        <dbReference type="EMBL" id="OGE55144.1"/>
    </source>
</evidence>
<gene>
    <name evidence="2" type="ORF">PENARI_c005G04099</name>
</gene>
<dbReference type="EMBL" id="LXJU01000005">
    <property type="protein sequence ID" value="OGE55144.1"/>
    <property type="molecule type" value="Genomic_DNA"/>
</dbReference>
<dbReference type="SMART" id="SM01100">
    <property type="entry name" value="CRAL_TRIO_N"/>
    <property type="match status" value="1"/>
</dbReference>
<dbReference type="InterPro" id="IPR051026">
    <property type="entry name" value="PI/PC_transfer"/>
</dbReference>
<dbReference type="Pfam" id="PF00650">
    <property type="entry name" value="CRAL_TRIO"/>
    <property type="match status" value="1"/>
</dbReference>
<dbReference type="SMART" id="SM00516">
    <property type="entry name" value="SEC14"/>
    <property type="match status" value="1"/>
</dbReference>
<proteinExistence type="predicted"/>
<sequence>MSIHQILNFKIPPDHEDSFASLTRLCDDHKLLNQKDGHETRDLCDGLSDPSTLLRFLAARRFDPDAALVQFKEACQFRQEKAVLKLYDIIPIPDFEQARQFYPHWTGRRGKTGVPICMFDLAYLDKDGLASWEKSRQSPGWKYPASEEHQPPTPDMIQSASIFHDSLTRFVLPLCSMMEDRPNPSVPITNFVYLVDASNLGLKQGWSLRFFAQEISWLLSTCYPETIQRIFVCNAPSYFATIWKYLKGWVDPYTAEKIVILFDAEVLPTLREHIEDANIPSIFGGGFPFKHGMLPDLDNNIRERLNWDSPEKTLPPGPIKWAQESDGKIVASAVGSQAGSARNDKIAEVDY</sequence>
<dbReference type="InterPro" id="IPR036865">
    <property type="entry name" value="CRAL-TRIO_dom_sf"/>
</dbReference>
<dbReference type="PROSITE" id="PS50191">
    <property type="entry name" value="CRAL_TRIO"/>
    <property type="match status" value="1"/>
</dbReference>
<organism evidence="2 3">
    <name type="scientific">Penicillium arizonense</name>
    <dbReference type="NCBI Taxonomy" id="1835702"/>
    <lineage>
        <taxon>Eukaryota</taxon>
        <taxon>Fungi</taxon>
        <taxon>Dikarya</taxon>
        <taxon>Ascomycota</taxon>
        <taxon>Pezizomycotina</taxon>
        <taxon>Eurotiomycetes</taxon>
        <taxon>Eurotiomycetidae</taxon>
        <taxon>Eurotiales</taxon>
        <taxon>Aspergillaceae</taxon>
        <taxon>Penicillium</taxon>
    </lineage>
</organism>
<dbReference type="InterPro" id="IPR011074">
    <property type="entry name" value="CRAL/TRIO_N_dom"/>
</dbReference>
<dbReference type="Proteomes" id="UP000177622">
    <property type="component" value="Unassembled WGS sequence"/>
</dbReference>
<dbReference type="InterPro" id="IPR001251">
    <property type="entry name" value="CRAL-TRIO_dom"/>
</dbReference>
<dbReference type="GeneID" id="34574428"/>
<dbReference type="SUPFAM" id="SSF46938">
    <property type="entry name" value="CRAL/TRIO N-terminal domain"/>
    <property type="match status" value="1"/>
</dbReference>
<keyword evidence="3" id="KW-1185">Reference proteome</keyword>
<feature type="domain" description="CRAL-TRIO" evidence="1">
    <location>
        <begin position="105"/>
        <end position="291"/>
    </location>
</feature>
<dbReference type="PANTHER" id="PTHR45657">
    <property type="entry name" value="CRAL-TRIO DOMAIN-CONTAINING PROTEIN YKL091C-RELATED"/>
    <property type="match status" value="1"/>
</dbReference>
<dbReference type="Gene3D" id="1.10.8.20">
    <property type="entry name" value="N-terminal domain of phosphatidylinositol transfer protein sec14p"/>
    <property type="match status" value="1"/>
</dbReference>
<dbReference type="PANTHER" id="PTHR45657:SF20">
    <property type="entry name" value="CRAL_TRIO DOMAIN PROTEIN (AFU_ORTHOLOGUE AFUA_5G00680)"/>
    <property type="match status" value="1"/>
</dbReference>
<comment type="caution">
    <text evidence="2">The sequence shown here is derived from an EMBL/GenBank/DDBJ whole genome shotgun (WGS) entry which is preliminary data.</text>
</comment>
<dbReference type="SUPFAM" id="SSF52087">
    <property type="entry name" value="CRAL/TRIO domain"/>
    <property type="match status" value="1"/>
</dbReference>
<dbReference type="Gene3D" id="3.40.525.10">
    <property type="entry name" value="CRAL-TRIO lipid binding domain"/>
    <property type="match status" value="1"/>
</dbReference>
<evidence type="ECO:0000313" key="3">
    <source>
        <dbReference type="Proteomes" id="UP000177622"/>
    </source>
</evidence>
<protein>
    <recommendedName>
        <fullName evidence="1">CRAL-TRIO domain-containing protein</fullName>
    </recommendedName>
</protein>
<evidence type="ECO:0000259" key="1">
    <source>
        <dbReference type="PROSITE" id="PS50191"/>
    </source>
</evidence>
<dbReference type="STRING" id="1835702.A0A1F5LPL2"/>
<accession>A0A1F5LPL2</accession>
<dbReference type="OrthoDB" id="30289at2759"/>
<dbReference type="CDD" id="cd00170">
    <property type="entry name" value="SEC14"/>
    <property type="match status" value="1"/>
</dbReference>
<dbReference type="InterPro" id="IPR036273">
    <property type="entry name" value="CRAL/TRIO_N_dom_sf"/>
</dbReference>
<name>A0A1F5LPL2_PENAI</name>
<dbReference type="AlphaFoldDB" id="A0A1F5LPL2"/>
<dbReference type="RefSeq" id="XP_022490574.1">
    <property type="nucleotide sequence ID" value="XM_022629694.1"/>
</dbReference>